<feature type="compositionally biased region" description="Basic and acidic residues" evidence="6">
    <location>
        <begin position="347"/>
        <end position="359"/>
    </location>
</feature>
<organism evidence="8 9">
    <name type="scientific">Golovinomyces cichoracearum</name>
    <dbReference type="NCBI Taxonomy" id="62708"/>
    <lineage>
        <taxon>Eukaryota</taxon>
        <taxon>Fungi</taxon>
        <taxon>Dikarya</taxon>
        <taxon>Ascomycota</taxon>
        <taxon>Pezizomycotina</taxon>
        <taxon>Leotiomycetes</taxon>
        <taxon>Erysiphales</taxon>
        <taxon>Erysiphaceae</taxon>
        <taxon>Golovinomyces</taxon>
    </lineage>
</organism>
<accession>A0A420H8X8</accession>
<dbReference type="AlphaFoldDB" id="A0A420H8X8"/>
<evidence type="ECO:0000256" key="5">
    <source>
        <dbReference type="SAM" id="Coils"/>
    </source>
</evidence>
<dbReference type="CDD" id="cd20335">
    <property type="entry name" value="BRcat_RBR"/>
    <property type="match status" value="1"/>
</dbReference>
<feature type="compositionally biased region" description="Low complexity" evidence="6">
    <location>
        <begin position="67"/>
        <end position="91"/>
    </location>
</feature>
<dbReference type="STRING" id="62708.A0A420H8X8"/>
<dbReference type="PROSITE" id="PS00518">
    <property type="entry name" value="ZF_RING_1"/>
    <property type="match status" value="1"/>
</dbReference>
<dbReference type="SUPFAM" id="SSF57850">
    <property type="entry name" value="RING/U-box"/>
    <property type="match status" value="1"/>
</dbReference>
<keyword evidence="1" id="KW-0479">Metal-binding</keyword>
<evidence type="ECO:0000256" key="6">
    <source>
        <dbReference type="SAM" id="MobiDB-lite"/>
    </source>
</evidence>
<dbReference type="Gene3D" id="3.30.40.10">
    <property type="entry name" value="Zinc/RING finger domain, C3HC4 (zinc finger)"/>
    <property type="match status" value="1"/>
</dbReference>
<dbReference type="InterPro" id="IPR013083">
    <property type="entry name" value="Znf_RING/FYVE/PHD"/>
</dbReference>
<proteinExistence type="predicted"/>
<evidence type="ECO:0000259" key="7">
    <source>
        <dbReference type="PROSITE" id="PS50089"/>
    </source>
</evidence>
<feature type="domain" description="RING-type" evidence="7">
    <location>
        <begin position="183"/>
        <end position="230"/>
    </location>
</feature>
<keyword evidence="3" id="KW-0862">Zinc</keyword>
<keyword evidence="9" id="KW-1185">Reference proteome</keyword>
<evidence type="ECO:0000256" key="3">
    <source>
        <dbReference type="ARBA" id="ARBA00022833"/>
    </source>
</evidence>
<feature type="region of interest" description="Disordered" evidence="6">
    <location>
        <begin position="338"/>
        <end position="359"/>
    </location>
</feature>
<evidence type="ECO:0000313" key="8">
    <source>
        <dbReference type="EMBL" id="RKF53861.1"/>
    </source>
</evidence>
<dbReference type="InterPro" id="IPR001841">
    <property type="entry name" value="Znf_RING"/>
</dbReference>
<feature type="coiled-coil region" evidence="5">
    <location>
        <begin position="572"/>
        <end position="606"/>
    </location>
</feature>
<evidence type="ECO:0000256" key="2">
    <source>
        <dbReference type="ARBA" id="ARBA00022771"/>
    </source>
</evidence>
<feature type="region of interest" description="Disordered" evidence="6">
    <location>
        <begin position="66"/>
        <end position="100"/>
    </location>
</feature>
<protein>
    <submittedName>
        <fullName evidence="8">Putative ibr domain-containing protein</fullName>
    </submittedName>
</protein>
<dbReference type="GO" id="GO:0008270">
    <property type="term" value="F:zinc ion binding"/>
    <property type="evidence" value="ECO:0007669"/>
    <property type="project" value="UniProtKB-KW"/>
</dbReference>
<keyword evidence="5" id="KW-0175">Coiled coil</keyword>
<evidence type="ECO:0000313" key="9">
    <source>
        <dbReference type="Proteomes" id="UP000283383"/>
    </source>
</evidence>
<evidence type="ECO:0000256" key="1">
    <source>
        <dbReference type="ARBA" id="ARBA00022723"/>
    </source>
</evidence>
<evidence type="ECO:0000256" key="4">
    <source>
        <dbReference type="PROSITE-ProRule" id="PRU00175"/>
    </source>
</evidence>
<comment type="caution">
    <text evidence="8">The sequence shown here is derived from an EMBL/GenBank/DDBJ whole genome shotgun (WGS) entry which is preliminary data.</text>
</comment>
<feature type="region of interest" description="Disordered" evidence="6">
    <location>
        <begin position="637"/>
        <end position="660"/>
    </location>
</feature>
<dbReference type="PROSITE" id="PS50089">
    <property type="entry name" value="ZF_RING_2"/>
    <property type="match status" value="1"/>
</dbReference>
<dbReference type="EMBL" id="MCBQ01021496">
    <property type="protein sequence ID" value="RKF53861.1"/>
    <property type="molecule type" value="Genomic_DNA"/>
</dbReference>
<reference evidence="8 9" key="1">
    <citation type="journal article" date="2018" name="BMC Genomics">
        <title>Comparative genome analyses reveal sequence features reflecting distinct modes of host-adaptation between dicot and monocot powdery mildew.</title>
        <authorList>
            <person name="Wu Y."/>
            <person name="Ma X."/>
            <person name="Pan Z."/>
            <person name="Kale S.D."/>
            <person name="Song Y."/>
            <person name="King H."/>
            <person name="Zhang Q."/>
            <person name="Presley C."/>
            <person name="Deng X."/>
            <person name="Wei C.I."/>
            <person name="Xiao S."/>
        </authorList>
    </citation>
    <scope>NUCLEOTIDE SEQUENCE [LARGE SCALE GENOMIC DNA]</scope>
    <source>
        <strain evidence="8">UMSG3</strain>
    </source>
</reference>
<name>A0A420H8X8_9PEZI</name>
<keyword evidence="2 4" id="KW-0863">Zinc-finger</keyword>
<dbReference type="Proteomes" id="UP000283383">
    <property type="component" value="Unassembled WGS sequence"/>
</dbReference>
<sequence length="660" mass="76594">MVERQSLTNTSPNVPAEFDDVAYSREVLLLETGHTDGLSEQNLLKNDQNLGVVSIAISPTVDSDKNSVSVHVRTVSSTSKNSSSTGLTSHSSNDHLSSEDLEEACTVRRKKEVMARMDALPSRQKDLVETKKLDIPLVTSCQSNPTSKTLQHKRSYQQIKDRIRIKVFMPRQKNPRQKTVISCMRCREIFQEPIYIHSLPCQHNFCTKCLQSLIMKTATSNDGIEAPPQCCSQMIPGSLIAAVLKVDEQNKYLHSVMSFQDRLKSHLLCPNLDCSRLISEYYATDPQCPLEAVCERCSYRVCSSCMGTSHFLGENCPLVWAHNTVLYLTRKTLAKDNNKPMETTYKPIDDERSSFENKNNHSQALEIPYHSETRNLEPSVFENKRLRENSSESKIFINHDHNQEAYMGFTDEIVEEKIENLERVDTQCVEISILRAQQVNERDRFRAFERKMKWYMATRHGKERIKAQKNFEKRIAKLKECHEKAVIRLEDIQVEAEYEMISKFQHLERNVRNRLRHMESYCDAVGRDPDDPSNVRVVTEKDLRQLGQQYNLRDSMHHVHQSKIKVLRDKQAKQLERLLSQQERELEVLLNKREELTQAEQRFKKEKDGLAELFAKRKAALIQKWRLEEQTEIQRLKEEKKVESTSISPPIEWPDQDLDS</sequence>
<dbReference type="InterPro" id="IPR017907">
    <property type="entry name" value="Znf_RING_CS"/>
</dbReference>
<gene>
    <name evidence="8" type="ORF">GcM3_214009</name>
</gene>